<dbReference type="EMBL" id="CM001881">
    <property type="protein sequence ID" value="EOY24055.1"/>
    <property type="molecule type" value="Genomic_DNA"/>
</dbReference>
<dbReference type="GO" id="GO:0048868">
    <property type="term" value="P:pollen tube development"/>
    <property type="evidence" value="ECO:0000318"/>
    <property type="project" value="GO_Central"/>
</dbReference>
<dbReference type="GO" id="GO:0051777">
    <property type="term" value="F:ent-kaurenoic acid monooxygenase activity"/>
    <property type="evidence" value="ECO:0000318"/>
    <property type="project" value="GO_Central"/>
</dbReference>
<dbReference type="PANTHER" id="PTHR24286:SF199">
    <property type="entry name" value="CYTOCHROME P450 88D6"/>
    <property type="match status" value="1"/>
</dbReference>
<evidence type="ECO:0000256" key="4">
    <source>
        <dbReference type="ARBA" id="ARBA00022617"/>
    </source>
</evidence>
<sequence length="237" mass="26917">MGLDFRPVNIAVVVGLGTYVFLLVFLGKLMSGTMSAGWERGTFSSSSPSIIVCIPETCKKILTDERFAPGYPISVRKLTGSKSFHSVSNSEHRRLRKLTTAPINGHEALAMYIGYIENIVITDLEEWTSMNRPIEFLKEMERVTFKVLTHIFMGSGAESIRESTEKYHNDFHHGLLSAAYNIPAFPFHKALKARNMFVKIFHDVLDERRSKSDHPYETRGMIDLLMKIEDENGEKVQ</sequence>
<dbReference type="GO" id="GO:0016020">
    <property type="term" value="C:membrane"/>
    <property type="evidence" value="ECO:0007669"/>
    <property type="project" value="UniProtKB-SubCell"/>
</dbReference>
<name>A0A061G2G1_THECC</name>
<evidence type="ECO:0000256" key="8">
    <source>
        <dbReference type="ARBA" id="ARBA00023002"/>
    </source>
</evidence>
<dbReference type="eggNOG" id="KOG0157">
    <property type="taxonomic scope" value="Eukaryota"/>
</dbReference>
<gene>
    <name evidence="12" type="ORF">TCM_015757</name>
</gene>
<dbReference type="PANTHER" id="PTHR24286">
    <property type="entry name" value="CYTOCHROME P450 26"/>
    <property type="match status" value="1"/>
</dbReference>
<protein>
    <submittedName>
        <fullName evidence="12">Ent-kaurenoic acid oxidase, putative</fullName>
    </submittedName>
</protein>
<dbReference type="HOGENOM" id="CLU_1172447_0_0_1"/>
<evidence type="ECO:0000256" key="10">
    <source>
        <dbReference type="ARBA" id="ARBA00023136"/>
    </source>
</evidence>
<dbReference type="AlphaFoldDB" id="A0A061G2G1"/>
<reference evidence="12 13" key="1">
    <citation type="journal article" date="2013" name="Genome Biol.">
        <title>The genome sequence of the most widely cultivated cacao type and its use to identify candidate genes regulating pod color.</title>
        <authorList>
            <person name="Motamayor J.C."/>
            <person name="Mockaitis K."/>
            <person name="Schmutz J."/>
            <person name="Haiminen N."/>
            <person name="Iii D.L."/>
            <person name="Cornejo O."/>
            <person name="Findley S.D."/>
            <person name="Zheng P."/>
            <person name="Utro F."/>
            <person name="Royaert S."/>
            <person name="Saski C."/>
            <person name="Jenkins J."/>
            <person name="Podicheti R."/>
            <person name="Zhao M."/>
            <person name="Scheffler B.E."/>
            <person name="Stack J.C."/>
            <person name="Feltus F.A."/>
            <person name="Mustiga G.M."/>
            <person name="Amores F."/>
            <person name="Phillips W."/>
            <person name="Marelli J.P."/>
            <person name="May G.D."/>
            <person name="Shapiro H."/>
            <person name="Ma J."/>
            <person name="Bustamante C.D."/>
            <person name="Schnell R.J."/>
            <person name="Main D."/>
            <person name="Gilbert D."/>
            <person name="Parida L."/>
            <person name="Kuhn D.N."/>
        </authorList>
    </citation>
    <scope>NUCLEOTIDE SEQUENCE [LARGE SCALE GENOMIC DNA]</scope>
    <source>
        <strain evidence="13">cv. Matina 1-6</strain>
    </source>
</reference>
<dbReference type="GO" id="GO:0020037">
    <property type="term" value="F:heme binding"/>
    <property type="evidence" value="ECO:0007669"/>
    <property type="project" value="InterPro"/>
</dbReference>
<dbReference type="GO" id="GO:0005783">
    <property type="term" value="C:endoplasmic reticulum"/>
    <property type="evidence" value="ECO:0000318"/>
    <property type="project" value="GO_Central"/>
</dbReference>
<accession>A0A061G2G1</accession>
<feature type="transmembrane region" description="Helical" evidence="11">
    <location>
        <begin position="6"/>
        <end position="26"/>
    </location>
</feature>
<keyword evidence="5 11" id="KW-0812">Transmembrane</keyword>
<organism evidence="12 13">
    <name type="scientific">Theobroma cacao</name>
    <name type="common">Cacao</name>
    <name type="synonym">Cocoa</name>
    <dbReference type="NCBI Taxonomy" id="3641"/>
    <lineage>
        <taxon>Eukaryota</taxon>
        <taxon>Viridiplantae</taxon>
        <taxon>Streptophyta</taxon>
        <taxon>Embryophyta</taxon>
        <taxon>Tracheophyta</taxon>
        <taxon>Spermatophyta</taxon>
        <taxon>Magnoliopsida</taxon>
        <taxon>eudicotyledons</taxon>
        <taxon>Gunneridae</taxon>
        <taxon>Pentapetalae</taxon>
        <taxon>rosids</taxon>
        <taxon>malvids</taxon>
        <taxon>Malvales</taxon>
        <taxon>Malvaceae</taxon>
        <taxon>Byttnerioideae</taxon>
        <taxon>Theobroma</taxon>
    </lineage>
</organism>
<dbReference type="Gene3D" id="1.10.630.10">
    <property type="entry name" value="Cytochrome P450"/>
    <property type="match status" value="1"/>
</dbReference>
<keyword evidence="6" id="KW-0479">Metal-binding</keyword>
<evidence type="ECO:0000256" key="1">
    <source>
        <dbReference type="ARBA" id="ARBA00001971"/>
    </source>
</evidence>
<dbReference type="InParanoid" id="A0A061G2G1"/>
<keyword evidence="4" id="KW-0349">Heme</keyword>
<keyword evidence="9" id="KW-0408">Iron</keyword>
<evidence type="ECO:0000256" key="9">
    <source>
        <dbReference type="ARBA" id="ARBA00023004"/>
    </source>
</evidence>
<keyword evidence="13" id="KW-1185">Reference proteome</keyword>
<keyword evidence="10 11" id="KW-0472">Membrane</keyword>
<comment type="similarity">
    <text evidence="3">Belongs to the cytochrome P450 family.</text>
</comment>
<dbReference type="SUPFAM" id="SSF48264">
    <property type="entry name" value="Cytochrome P450"/>
    <property type="match status" value="1"/>
</dbReference>
<dbReference type="GO" id="GO:0005506">
    <property type="term" value="F:iron ion binding"/>
    <property type="evidence" value="ECO:0007669"/>
    <property type="project" value="InterPro"/>
</dbReference>
<keyword evidence="8" id="KW-0560">Oxidoreductase</keyword>
<dbReference type="Gramene" id="EOY24055">
    <property type="protein sequence ID" value="EOY24055"/>
    <property type="gene ID" value="TCM_015757"/>
</dbReference>
<evidence type="ECO:0000256" key="5">
    <source>
        <dbReference type="ARBA" id="ARBA00022692"/>
    </source>
</evidence>
<evidence type="ECO:0000256" key="7">
    <source>
        <dbReference type="ARBA" id="ARBA00022989"/>
    </source>
</evidence>
<comment type="cofactor">
    <cofactor evidence="1">
        <name>heme</name>
        <dbReference type="ChEBI" id="CHEBI:30413"/>
    </cofactor>
</comment>
<evidence type="ECO:0000313" key="13">
    <source>
        <dbReference type="Proteomes" id="UP000026915"/>
    </source>
</evidence>
<comment type="subcellular location">
    <subcellularLocation>
        <location evidence="2">Membrane</location>
        <topology evidence="2">Single-pass membrane protein</topology>
    </subcellularLocation>
</comment>
<evidence type="ECO:0000313" key="12">
    <source>
        <dbReference type="EMBL" id="EOY24055.1"/>
    </source>
</evidence>
<dbReference type="InterPro" id="IPR036396">
    <property type="entry name" value="Cyt_P450_sf"/>
</dbReference>
<evidence type="ECO:0000256" key="6">
    <source>
        <dbReference type="ARBA" id="ARBA00022723"/>
    </source>
</evidence>
<evidence type="ECO:0000256" key="2">
    <source>
        <dbReference type="ARBA" id="ARBA00004167"/>
    </source>
</evidence>
<keyword evidence="7 11" id="KW-1133">Transmembrane helix</keyword>
<evidence type="ECO:0000256" key="3">
    <source>
        <dbReference type="ARBA" id="ARBA00010617"/>
    </source>
</evidence>
<proteinExistence type="inferred from homology"/>
<evidence type="ECO:0000256" key="11">
    <source>
        <dbReference type="SAM" id="Phobius"/>
    </source>
</evidence>
<dbReference type="Proteomes" id="UP000026915">
    <property type="component" value="Chromosome 3"/>
</dbReference>